<sequence length="808" mass="95293">MNSMKIAKDFFKHVPIEKQEIVHDKLETFSKMITKTNVFHEIPKGFWIRKIAGTNIYKFRVNSGDRILFSFQEDGSITFLSFETHDKQIQAAKRMNKEEFIEFVIDETAYDEEPIDEKIDRYALQELMGKLSIISQQDVMEDEYVTLLLEDDELFDSEHILTREQYEALNTPSKLTIVFGCAGSGKTNIGIRRLLLHQELKIPTLYVSHSPYLMNEVKTQFLKRAASEQSIQFFSMHQLYEYLLKQSLTLVTKEDFVLWCKENNLQSKFTPDELYIEINTVIKGQTLQRIMTQEQYQRYPSDFSIQDKRNIYFVASLYQKWLDRNQYFDLNDLAFLILQGDRQELESVVFDEIQELTRKQFESFLHVSKSPANHLLLGDPYQAIDNYAFQPEQVYEALSRRDIPYQKYILSKNFRSGHQVVQLLNYIKEQEVTHYPTTNRMDEIAIRSTSTPKLVVQKEFTDVLLQKLDKDANSIIIVATPEAKKTFQMKGFHRVFVVSEVQGLQYKNIYCQDILQNFSHVNRFQNQIYKTYFHLMYVTASRTSQHIYFLEGQSPKNIRDDYFEEYDYKQLVEMEYGSTSSVEWLQEARKLELLGKFEQALDAYKKAQDQEGQTRCQALLLRSRNYQHLGTYLSFIYFDFDIKSPKQIEDAFQLLKDHHIQMIGRTTYLISQTNGVMTFNPFFIEPGRQIQQISQDLYRRIDYPYAAKFTFCVAGVFYHENEPILLSEKFGKSQLNDIRFFVKNGKIDYQLTHLAESRQKLKQYMDFEIEKQPTVLEALEGFDVDVVIVNANGKKKETAEDFLNDIFG</sequence>
<dbReference type="Proteomes" id="UP000234950">
    <property type="component" value="Unassembled WGS sequence"/>
</dbReference>
<accession>A0A2N5H9X9</accession>
<dbReference type="InterPro" id="IPR014016">
    <property type="entry name" value="UvrD-like_ATP-bd"/>
</dbReference>
<dbReference type="Pfam" id="PF00580">
    <property type="entry name" value="UvrD-helicase"/>
    <property type="match status" value="1"/>
</dbReference>
<evidence type="ECO:0000256" key="4">
    <source>
        <dbReference type="ARBA" id="ARBA00022840"/>
    </source>
</evidence>
<comment type="caution">
    <text evidence="7">The sequence shown here is derived from an EMBL/GenBank/DDBJ whole genome shotgun (WGS) entry which is preliminary data.</text>
</comment>
<name>A0A2N5H9X9_9BACI</name>
<evidence type="ECO:0000256" key="5">
    <source>
        <dbReference type="PROSITE-ProRule" id="PRU00560"/>
    </source>
</evidence>
<protein>
    <recommendedName>
        <fullName evidence="6">UvrD-like helicase ATP-binding domain-containing protein</fullName>
    </recommendedName>
</protein>
<dbReference type="Gene3D" id="3.40.50.300">
    <property type="entry name" value="P-loop containing nucleotide triphosphate hydrolases"/>
    <property type="match status" value="2"/>
</dbReference>
<dbReference type="InterPro" id="IPR027417">
    <property type="entry name" value="P-loop_NTPase"/>
</dbReference>
<proteinExistence type="predicted"/>
<dbReference type="SUPFAM" id="SSF52540">
    <property type="entry name" value="P-loop containing nucleoside triphosphate hydrolases"/>
    <property type="match status" value="1"/>
</dbReference>
<dbReference type="EMBL" id="PGVE01000074">
    <property type="protein sequence ID" value="PLS02323.1"/>
    <property type="molecule type" value="Genomic_DNA"/>
</dbReference>
<feature type="binding site" evidence="5">
    <location>
        <begin position="180"/>
        <end position="187"/>
    </location>
    <ligand>
        <name>ATP</name>
        <dbReference type="ChEBI" id="CHEBI:30616"/>
    </ligand>
</feature>
<dbReference type="AlphaFoldDB" id="A0A2N5H9X9"/>
<dbReference type="GO" id="GO:0005524">
    <property type="term" value="F:ATP binding"/>
    <property type="evidence" value="ECO:0007669"/>
    <property type="project" value="UniProtKB-UniRule"/>
</dbReference>
<keyword evidence="4 5" id="KW-0067">ATP-binding</keyword>
<reference evidence="7 8" key="1">
    <citation type="submission" date="2017-11" db="EMBL/GenBank/DDBJ databases">
        <title>Comparitive Functional Genomics of Dry Heat Resistant strains isolated from the Viking Spacecraft.</title>
        <authorList>
            <person name="Seuylemezian A."/>
            <person name="Cooper K."/>
            <person name="Vaishampayan P."/>
        </authorList>
    </citation>
    <scope>NUCLEOTIDE SEQUENCE [LARGE SCALE GENOMIC DNA]</scope>
    <source>
        <strain evidence="7 8">V32-6</strain>
    </source>
</reference>
<dbReference type="PROSITE" id="PS51198">
    <property type="entry name" value="UVRD_HELICASE_ATP_BIND"/>
    <property type="match status" value="1"/>
</dbReference>
<evidence type="ECO:0000259" key="6">
    <source>
        <dbReference type="PROSITE" id="PS51198"/>
    </source>
</evidence>
<evidence type="ECO:0000256" key="1">
    <source>
        <dbReference type="ARBA" id="ARBA00022741"/>
    </source>
</evidence>
<keyword evidence="8" id="KW-1185">Reference proteome</keyword>
<evidence type="ECO:0000313" key="7">
    <source>
        <dbReference type="EMBL" id="PLS02323.1"/>
    </source>
</evidence>
<evidence type="ECO:0000256" key="2">
    <source>
        <dbReference type="ARBA" id="ARBA00022801"/>
    </source>
</evidence>
<feature type="domain" description="UvrD-like helicase ATP-binding" evidence="6">
    <location>
        <begin position="159"/>
        <end position="417"/>
    </location>
</feature>
<evidence type="ECO:0000256" key="3">
    <source>
        <dbReference type="ARBA" id="ARBA00022806"/>
    </source>
</evidence>
<keyword evidence="3 5" id="KW-0347">Helicase</keyword>
<organism evidence="7 8">
    <name type="scientific">Neobacillus cucumis</name>
    <dbReference type="NCBI Taxonomy" id="1740721"/>
    <lineage>
        <taxon>Bacteria</taxon>
        <taxon>Bacillati</taxon>
        <taxon>Bacillota</taxon>
        <taxon>Bacilli</taxon>
        <taxon>Bacillales</taxon>
        <taxon>Bacillaceae</taxon>
        <taxon>Neobacillus</taxon>
    </lineage>
</organism>
<keyword evidence="1 5" id="KW-0547">Nucleotide-binding</keyword>
<gene>
    <name evidence="7" type="ORF">CVD27_20295</name>
</gene>
<keyword evidence="2 5" id="KW-0378">Hydrolase</keyword>
<dbReference type="GO" id="GO:0016787">
    <property type="term" value="F:hydrolase activity"/>
    <property type="evidence" value="ECO:0007669"/>
    <property type="project" value="UniProtKB-UniRule"/>
</dbReference>
<dbReference type="GO" id="GO:0004386">
    <property type="term" value="F:helicase activity"/>
    <property type="evidence" value="ECO:0007669"/>
    <property type="project" value="UniProtKB-UniRule"/>
</dbReference>
<evidence type="ECO:0000313" key="8">
    <source>
        <dbReference type="Proteomes" id="UP000234950"/>
    </source>
</evidence>